<keyword evidence="4" id="KW-1185">Reference proteome</keyword>
<organism evidence="3 4">
    <name type="scientific">Penicillium brasilianum</name>
    <dbReference type="NCBI Taxonomy" id="104259"/>
    <lineage>
        <taxon>Eukaryota</taxon>
        <taxon>Fungi</taxon>
        <taxon>Dikarya</taxon>
        <taxon>Ascomycota</taxon>
        <taxon>Pezizomycotina</taxon>
        <taxon>Eurotiomycetes</taxon>
        <taxon>Eurotiomycetidae</taxon>
        <taxon>Eurotiales</taxon>
        <taxon>Aspergillaceae</taxon>
        <taxon>Penicillium</taxon>
    </lineage>
</organism>
<dbReference type="PANTHER" id="PTHR38048:SF2">
    <property type="entry name" value="HEMERYTHRIN-LIKE DOMAIN-CONTAINING PROTEIN"/>
    <property type="match status" value="1"/>
</dbReference>
<dbReference type="InterPro" id="IPR001024">
    <property type="entry name" value="PLAT/LH2_dom"/>
</dbReference>
<feature type="domain" description="PLAT" evidence="2">
    <location>
        <begin position="1"/>
        <end position="53"/>
    </location>
</feature>
<dbReference type="Proteomes" id="UP000042958">
    <property type="component" value="Unassembled WGS sequence"/>
</dbReference>
<evidence type="ECO:0000256" key="1">
    <source>
        <dbReference type="PROSITE-ProRule" id="PRU00152"/>
    </source>
</evidence>
<dbReference type="InterPro" id="IPR053206">
    <property type="entry name" value="Dimeric_xanthone_biosynth"/>
</dbReference>
<sequence>MTLAHNLTLRHLNAIYLQATGVQNSQDIQDFLFFCKTWVDELHAHHAGEDEILFPMLDTFTGTKGIMSKSEEQHNAFLDGVDEFSQYIQRVTVREYDGTELRRIIQGFANPLLLHLRDEPIQLLQIGEKFGGARLKSVWDKFESTLIKEGMSKWDKHIILPLALGTNDHDFEGGAHAKWPPFPFFLPFLIRVYFGKRHSGAWRFFPCWNSKKRNLEFVGEGWQDYEKAK</sequence>
<proteinExistence type="predicted"/>
<dbReference type="Gene3D" id="1.20.120.520">
    <property type="entry name" value="nmb1532 protein domain like"/>
    <property type="match status" value="1"/>
</dbReference>
<protein>
    <recommendedName>
        <fullName evidence="2">PLAT domain-containing protein</fullName>
    </recommendedName>
</protein>
<dbReference type="AlphaFoldDB" id="A0A0F7U1K9"/>
<name>A0A0F7U1K9_PENBI</name>
<evidence type="ECO:0000313" key="3">
    <source>
        <dbReference type="EMBL" id="CEJ62864.1"/>
    </source>
</evidence>
<dbReference type="PROSITE" id="PS50095">
    <property type="entry name" value="PLAT"/>
    <property type="match status" value="1"/>
</dbReference>
<comment type="caution">
    <text evidence="1">Lacks conserved residue(s) required for the propagation of feature annotation.</text>
</comment>
<dbReference type="OrthoDB" id="58416at2759"/>
<gene>
    <name evidence="3" type="ORF">PMG11_11349</name>
</gene>
<accession>A0A0F7U1K9</accession>
<dbReference type="STRING" id="104259.A0A0F7U1K9"/>
<dbReference type="PANTHER" id="PTHR38048">
    <property type="entry name" value="EXPRESSED PROTEIN"/>
    <property type="match status" value="1"/>
</dbReference>
<dbReference type="InterPro" id="IPR012312">
    <property type="entry name" value="Hemerythrin-like"/>
</dbReference>
<dbReference type="Pfam" id="PF01814">
    <property type="entry name" value="Hemerythrin"/>
    <property type="match status" value="1"/>
</dbReference>
<evidence type="ECO:0000313" key="4">
    <source>
        <dbReference type="Proteomes" id="UP000042958"/>
    </source>
</evidence>
<dbReference type="CDD" id="cd12108">
    <property type="entry name" value="Hr-like"/>
    <property type="match status" value="1"/>
</dbReference>
<evidence type="ECO:0000259" key="2">
    <source>
        <dbReference type="PROSITE" id="PS50095"/>
    </source>
</evidence>
<reference evidence="4" key="1">
    <citation type="journal article" date="2015" name="Genome Announc.">
        <title>Draft genome sequence of the fungus Penicillium brasilianum MG11.</title>
        <authorList>
            <person name="Horn F."/>
            <person name="Linde J."/>
            <person name="Mattern D.J."/>
            <person name="Walther G."/>
            <person name="Guthke R."/>
            <person name="Brakhage A.A."/>
            <person name="Valiante V."/>
        </authorList>
    </citation>
    <scope>NUCLEOTIDE SEQUENCE [LARGE SCALE GENOMIC DNA]</scope>
    <source>
        <strain evidence="4">MG11</strain>
    </source>
</reference>
<dbReference type="EMBL" id="CDHK01000027">
    <property type="protein sequence ID" value="CEJ62864.1"/>
    <property type="molecule type" value="Genomic_DNA"/>
</dbReference>